<dbReference type="PANTHER" id="PTHR37984:SF5">
    <property type="entry name" value="PROTEIN NYNRIN-LIKE"/>
    <property type="match status" value="1"/>
</dbReference>
<dbReference type="PANTHER" id="PTHR37984">
    <property type="entry name" value="PROTEIN CBG26694"/>
    <property type="match status" value="1"/>
</dbReference>
<dbReference type="Gene3D" id="1.10.340.70">
    <property type="match status" value="1"/>
</dbReference>
<sequence length="202" mass="23179">DYHFQVRYKEGVKNVNADALSRLPRRLPKVDCDSPDQKAVATFAVRDDVPAFNLVVLDQLFSRDELREAQTMDDTLRVVRDRVDSGEPLLKREWRTPELLPYKRIVSSLRVSDGLLVRLVRKDALDPLKAAVVLPPPLREQALDHYHDVTGHFARDKFVGKMQEEVYWPSMHLDGITYLQRCRECQVAGSHPTTRSPLVPVP</sequence>
<accession>A0A7J6PT35</accession>
<dbReference type="AlphaFoldDB" id="A0A7J6PT35"/>
<comment type="caution">
    <text evidence="2">The sequence shown here is derived from an EMBL/GenBank/DDBJ whole genome shotgun (WGS) entry which is preliminary data.</text>
</comment>
<dbReference type="InterPro" id="IPR050951">
    <property type="entry name" value="Retrovirus_Pol_polyprotein"/>
</dbReference>
<evidence type="ECO:0000313" key="3">
    <source>
        <dbReference type="Proteomes" id="UP000553632"/>
    </source>
</evidence>
<name>A0A7J6PT35_PEROL</name>
<reference evidence="2 3" key="1">
    <citation type="submission" date="2020-04" db="EMBL/GenBank/DDBJ databases">
        <title>Perkinsus olseni comparative genomics.</title>
        <authorList>
            <person name="Bogema D.R."/>
        </authorList>
    </citation>
    <scope>NUCLEOTIDE SEQUENCE [LARGE SCALE GENOMIC DNA]</scope>
    <source>
        <strain evidence="2 3">ATCC PRA-207</strain>
    </source>
</reference>
<evidence type="ECO:0000313" key="2">
    <source>
        <dbReference type="EMBL" id="KAF4699344.1"/>
    </source>
</evidence>
<proteinExistence type="predicted"/>
<dbReference type="Proteomes" id="UP000553632">
    <property type="component" value="Unassembled WGS sequence"/>
</dbReference>
<dbReference type="FunFam" id="1.10.340.70:FF:000001">
    <property type="entry name" value="Retrovirus-related Pol polyprotein from transposon gypsy-like Protein"/>
    <property type="match status" value="1"/>
</dbReference>
<dbReference type="EMBL" id="JABANO010037971">
    <property type="protein sequence ID" value="KAF4699344.1"/>
    <property type="molecule type" value="Genomic_DNA"/>
</dbReference>
<dbReference type="InterPro" id="IPR041588">
    <property type="entry name" value="Integrase_H2C2"/>
</dbReference>
<dbReference type="Pfam" id="PF17921">
    <property type="entry name" value="Integrase_H2C2"/>
    <property type="match status" value="1"/>
</dbReference>
<gene>
    <name evidence="2" type="ORF">FOZ63_019809</name>
</gene>
<organism evidence="2 3">
    <name type="scientific">Perkinsus olseni</name>
    <name type="common">Perkinsus atlanticus</name>
    <dbReference type="NCBI Taxonomy" id="32597"/>
    <lineage>
        <taxon>Eukaryota</taxon>
        <taxon>Sar</taxon>
        <taxon>Alveolata</taxon>
        <taxon>Perkinsozoa</taxon>
        <taxon>Perkinsea</taxon>
        <taxon>Perkinsida</taxon>
        <taxon>Perkinsidae</taxon>
        <taxon>Perkinsus</taxon>
    </lineage>
</organism>
<protein>
    <recommendedName>
        <fullName evidence="1">Integrase zinc-binding domain-containing protein</fullName>
    </recommendedName>
</protein>
<feature type="non-terminal residue" evidence="2">
    <location>
        <position position="202"/>
    </location>
</feature>
<feature type="non-terminal residue" evidence="2">
    <location>
        <position position="1"/>
    </location>
</feature>
<keyword evidence="3" id="KW-1185">Reference proteome</keyword>
<evidence type="ECO:0000259" key="1">
    <source>
        <dbReference type="Pfam" id="PF17921"/>
    </source>
</evidence>
<feature type="domain" description="Integrase zinc-binding" evidence="1">
    <location>
        <begin position="135"/>
        <end position="188"/>
    </location>
</feature>